<name>A0A087SWJ0_STEMI</name>
<proteinExistence type="predicted"/>
<dbReference type="Pfam" id="PF08777">
    <property type="entry name" value="RRM_3"/>
    <property type="match status" value="1"/>
</dbReference>
<dbReference type="InterPro" id="IPR012677">
    <property type="entry name" value="Nucleotide-bd_a/b_plait_sf"/>
</dbReference>
<evidence type="ECO:0000256" key="1">
    <source>
        <dbReference type="ARBA" id="ARBA00022884"/>
    </source>
</evidence>
<evidence type="ECO:0000313" key="4">
    <source>
        <dbReference type="EMBL" id="KFM57229.1"/>
    </source>
</evidence>
<evidence type="ECO:0000259" key="3">
    <source>
        <dbReference type="PROSITE" id="PS51939"/>
    </source>
</evidence>
<keyword evidence="5" id="KW-1185">Reference proteome</keyword>
<organism evidence="4 5">
    <name type="scientific">Stegodyphus mimosarum</name>
    <name type="common">African social velvet spider</name>
    <dbReference type="NCBI Taxonomy" id="407821"/>
    <lineage>
        <taxon>Eukaryota</taxon>
        <taxon>Metazoa</taxon>
        <taxon>Ecdysozoa</taxon>
        <taxon>Arthropoda</taxon>
        <taxon>Chelicerata</taxon>
        <taxon>Arachnida</taxon>
        <taxon>Araneae</taxon>
        <taxon>Araneomorphae</taxon>
        <taxon>Entelegynae</taxon>
        <taxon>Eresoidea</taxon>
        <taxon>Eresidae</taxon>
        <taxon>Stegodyphus</taxon>
    </lineage>
</organism>
<accession>A0A087SWJ0</accession>
<dbReference type="STRING" id="407821.A0A087SWJ0"/>
<dbReference type="AlphaFoldDB" id="A0A087SWJ0"/>
<reference evidence="4 5" key="1">
    <citation type="submission" date="2013-11" db="EMBL/GenBank/DDBJ databases">
        <title>Genome sequencing of Stegodyphus mimosarum.</title>
        <authorList>
            <person name="Bechsgaard J."/>
        </authorList>
    </citation>
    <scope>NUCLEOTIDE SEQUENCE [LARGE SCALE GENOMIC DNA]</scope>
</reference>
<evidence type="ECO:0000313" key="5">
    <source>
        <dbReference type="Proteomes" id="UP000054359"/>
    </source>
</evidence>
<dbReference type="Gene3D" id="3.30.70.330">
    <property type="match status" value="1"/>
</dbReference>
<dbReference type="GO" id="GO:0003723">
    <property type="term" value="F:RNA binding"/>
    <property type="evidence" value="ECO:0007669"/>
    <property type="project" value="UniProtKB-KW"/>
</dbReference>
<dbReference type="GO" id="GO:1990904">
    <property type="term" value="C:ribonucleoprotein complex"/>
    <property type="evidence" value="ECO:0007669"/>
    <property type="project" value="UniProtKB-UniRule"/>
</dbReference>
<feature type="domain" description="XRRM" evidence="3">
    <location>
        <begin position="57"/>
        <end position="166"/>
    </location>
</feature>
<dbReference type="OMA" id="SKSVECN"/>
<dbReference type="Proteomes" id="UP000054359">
    <property type="component" value="Unassembled WGS sequence"/>
</dbReference>
<protein>
    <submittedName>
        <fullName evidence="4">La-related protein 7</fullName>
    </submittedName>
</protein>
<dbReference type="PROSITE" id="PS51939">
    <property type="entry name" value="XRRM"/>
    <property type="match status" value="1"/>
</dbReference>
<dbReference type="InterPro" id="IPR014886">
    <property type="entry name" value="La_xRRM"/>
</dbReference>
<dbReference type="OrthoDB" id="439993at2759"/>
<sequence length="166" mass="18861">MSKAEWKSYRNKYLTLQRATMAHLKKTIVSGIQELKEQEMSSKSVECNPDVPKKGFHFQPGVIIKVKLSEPVKTPSDIKDQVKANAVVAYIDAPLGHSEVFVRCHTSEEALSVINERKLQHLGTAELLKDTEEAEYWKKIESDRNTKFSTPVTHKKRGRDKIIAKA</sequence>
<feature type="non-terminal residue" evidence="4">
    <location>
        <position position="166"/>
    </location>
</feature>
<dbReference type="EMBL" id="KK112268">
    <property type="protein sequence ID" value="KFM57229.1"/>
    <property type="molecule type" value="Genomic_DNA"/>
</dbReference>
<keyword evidence="1 2" id="KW-0694">RNA-binding</keyword>
<evidence type="ECO:0000256" key="2">
    <source>
        <dbReference type="PROSITE-ProRule" id="PRU01288"/>
    </source>
</evidence>
<gene>
    <name evidence="4" type="ORF">X975_10241</name>
</gene>